<name>A0A2R5EQ37_9BACL</name>
<sequence>MPTCRIYEMEAAPPELSYAISFSFSRNFIPTSLLLIPHKLDETIHVICNDAYRSEIHKISFFLVIVD</sequence>
<dbReference type="AlphaFoldDB" id="A0A2R5EQ37"/>
<gene>
    <name evidence="1" type="ORF">PAT3040_01656</name>
</gene>
<proteinExistence type="predicted"/>
<organism evidence="1 2">
    <name type="scientific">Paenibacillus agaridevorans</name>
    <dbReference type="NCBI Taxonomy" id="171404"/>
    <lineage>
        <taxon>Bacteria</taxon>
        <taxon>Bacillati</taxon>
        <taxon>Bacillota</taxon>
        <taxon>Bacilli</taxon>
        <taxon>Bacillales</taxon>
        <taxon>Paenibacillaceae</taxon>
        <taxon>Paenibacillus</taxon>
    </lineage>
</organism>
<protein>
    <submittedName>
        <fullName evidence="1">Uncharacterized protein</fullName>
    </submittedName>
</protein>
<dbReference type="Proteomes" id="UP000245202">
    <property type="component" value="Unassembled WGS sequence"/>
</dbReference>
<accession>A0A2R5EQ37</accession>
<keyword evidence="2" id="KW-1185">Reference proteome</keyword>
<reference evidence="1 2" key="1">
    <citation type="submission" date="2017-08" db="EMBL/GenBank/DDBJ databases">
        <title>Substantial Increase in Enzyme Production by Combined Drug-Resistance Mutations in Paenibacillus agaridevorans.</title>
        <authorList>
            <person name="Tanaka Y."/>
            <person name="Funane K."/>
            <person name="Hosaka T."/>
            <person name="Shiwa Y."/>
            <person name="Fujita N."/>
            <person name="Miyazaki T."/>
            <person name="Yoshikawa H."/>
            <person name="Murakami K."/>
            <person name="Kasahara K."/>
            <person name="Inaoka T."/>
            <person name="Hiraga Y."/>
            <person name="Ochi K."/>
        </authorList>
    </citation>
    <scope>NUCLEOTIDE SEQUENCE [LARGE SCALE GENOMIC DNA]</scope>
    <source>
        <strain evidence="1 2">T-3040</strain>
    </source>
</reference>
<dbReference type="EMBL" id="BDQX01000077">
    <property type="protein sequence ID" value="GBG07108.1"/>
    <property type="molecule type" value="Genomic_DNA"/>
</dbReference>
<evidence type="ECO:0000313" key="2">
    <source>
        <dbReference type="Proteomes" id="UP000245202"/>
    </source>
</evidence>
<evidence type="ECO:0000313" key="1">
    <source>
        <dbReference type="EMBL" id="GBG07108.1"/>
    </source>
</evidence>
<comment type="caution">
    <text evidence="1">The sequence shown here is derived from an EMBL/GenBank/DDBJ whole genome shotgun (WGS) entry which is preliminary data.</text>
</comment>